<organism evidence="2 3">
    <name type="scientific">Rhizodiscina lignyota</name>
    <dbReference type="NCBI Taxonomy" id="1504668"/>
    <lineage>
        <taxon>Eukaryota</taxon>
        <taxon>Fungi</taxon>
        <taxon>Dikarya</taxon>
        <taxon>Ascomycota</taxon>
        <taxon>Pezizomycotina</taxon>
        <taxon>Dothideomycetes</taxon>
        <taxon>Pleosporomycetidae</taxon>
        <taxon>Aulographales</taxon>
        <taxon>Rhizodiscinaceae</taxon>
        <taxon>Rhizodiscina</taxon>
    </lineage>
</organism>
<dbReference type="AlphaFoldDB" id="A0A9P4MCD3"/>
<reference evidence="2" key="1">
    <citation type="journal article" date="2020" name="Stud. Mycol.">
        <title>101 Dothideomycetes genomes: a test case for predicting lifestyles and emergence of pathogens.</title>
        <authorList>
            <person name="Haridas S."/>
            <person name="Albert R."/>
            <person name="Binder M."/>
            <person name="Bloem J."/>
            <person name="Labutti K."/>
            <person name="Salamov A."/>
            <person name="Andreopoulos B."/>
            <person name="Baker S."/>
            <person name="Barry K."/>
            <person name="Bills G."/>
            <person name="Bluhm B."/>
            <person name="Cannon C."/>
            <person name="Castanera R."/>
            <person name="Culley D."/>
            <person name="Daum C."/>
            <person name="Ezra D."/>
            <person name="Gonzalez J."/>
            <person name="Henrissat B."/>
            <person name="Kuo A."/>
            <person name="Liang C."/>
            <person name="Lipzen A."/>
            <person name="Lutzoni F."/>
            <person name="Magnuson J."/>
            <person name="Mondo S."/>
            <person name="Nolan M."/>
            <person name="Ohm R."/>
            <person name="Pangilinan J."/>
            <person name="Park H.-J."/>
            <person name="Ramirez L."/>
            <person name="Alfaro M."/>
            <person name="Sun H."/>
            <person name="Tritt A."/>
            <person name="Yoshinaga Y."/>
            <person name="Zwiers L.-H."/>
            <person name="Turgeon B."/>
            <person name="Goodwin S."/>
            <person name="Spatafora J."/>
            <person name="Crous P."/>
            <person name="Grigoriev I."/>
        </authorList>
    </citation>
    <scope>NUCLEOTIDE SEQUENCE</scope>
    <source>
        <strain evidence="2">CBS 133067</strain>
    </source>
</reference>
<dbReference type="Proteomes" id="UP000799772">
    <property type="component" value="Unassembled WGS sequence"/>
</dbReference>
<evidence type="ECO:0000313" key="3">
    <source>
        <dbReference type="Proteomes" id="UP000799772"/>
    </source>
</evidence>
<proteinExistence type="predicted"/>
<protein>
    <submittedName>
        <fullName evidence="2">Uncharacterized protein</fullName>
    </submittedName>
</protein>
<gene>
    <name evidence="2" type="ORF">NA57DRAFT_54243</name>
</gene>
<comment type="caution">
    <text evidence="2">The sequence shown here is derived from an EMBL/GenBank/DDBJ whole genome shotgun (WGS) entry which is preliminary data.</text>
</comment>
<accession>A0A9P4MCD3</accession>
<keyword evidence="3" id="KW-1185">Reference proteome</keyword>
<feature type="signal peptide" evidence="1">
    <location>
        <begin position="1"/>
        <end position="21"/>
    </location>
</feature>
<name>A0A9P4MCD3_9PEZI</name>
<dbReference type="EMBL" id="ML978123">
    <property type="protein sequence ID" value="KAF2102327.1"/>
    <property type="molecule type" value="Genomic_DNA"/>
</dbReference>
<evidence type="ECO:0000313" key="2">
    <source>
        <dbReference type="EMBL" id="KAF2102327.1"/>
    </source>
</evidence>
<keyword evidence="1" id="KW-0732">Signal</keyword>
<evidence type="ECO:0000256" key="1">
    <source>
        <dbReference type="SAM" id="SignalP"/>
    </source>
</evidence>
<feature type="chain" id="PRO_5040234313" evidence="1">
    <location>
        <begin position="22"/>
        <end position="202"/>
    </location>
</feature>
<dbReference type="OrthoDB" id="5220828at2759"/>
<sequence length="202" mass="21595">MKTFIPQFTAIGAILFSLVEAVPVADAASLDMTPNPANALAKRSSNTGCVQMHCYTTQCDEVGGTDCMTVQVYHDGQYILHLQGEQAVATQDSVWKWSGVPDNQGHEWGVKIAGDCQHVDYLNTFQSSYGFYALSSTGGGVSSWDCGTGQAARKCAEWEATFADNAHCGGYTAIGTCDYQNTCSSPDPGSPFFASQSYFSTS</sequence>